<gene>
    <name evidence="3" type="ORF">EX30DRAFT_371379</name>
</gene>
<dbReference type="InterPro" id="IPR036181">
    <property type="entry name" value="MIT_dom_sf"/>
</dbReference>
<feature type="region of interest" description="Disordered" evidence="1">
    <location>
        <begin position="267"/>
        <end position="317"/>
    </location>
</feature>
<dbReference type="EMBL" id="ML220119">
    <property type="protein sequence ID" value="TGZ81361.1"/>
    <property type="molecule type" value="Genomic_DNA"/>
</dbReference>
<feature type="region of interest" description="Disordered" evidence="1">
    <location>
        <begin position="811"/>
        <end position="958"/>
    </location>
</feature>
<feature type="domain" description="MIT" evidence="2">
    <location>
        <begin position="321"/>
        <end position="386"/>
    </location>
</feature>
<feature type="compositionally biased region" description="Low complexity" evidence="1">
    <location>
        <begin position="720"/>
        <end position="754"/>
    </location>
</feature>
<dbReference type="PANTHER" id="PTHR37327:SF1">
    <property type="entry name" value="MICROTUBULE INTERACTING AND TRANSPORT DOMAIN-CONTAINING PROTEIN"/>
    <property type="match status" value="1"/>
</dbReference>
<feature type="compositionally biased region" description="Low complexity" evidence="1">
    <location>
        <begin position="540"/>
        <end position="558"/>
    </location>
</feature>
<feature type="compositionally biased region" description="Low complexity" evidence="1">
    <location>
        <begin position="118"/>
        <end position="128"/>
    </location>
</feature>
<feature type="compositionally biased region" description="Basic and acidic residues" evidence="1">
    <location>
        <begin position="87"/>
        <end position="106"/>
    </location>
</feature>
<dbReference type="OrthoDB" id="2245455at2759"/>
<evidence type="ECO:0000313" key="4">
    <source>
        <dbReference type="Proteomes" id="UP000298138"/>
    </source>
</evidence>
<feature type="region of interest" description="Disordered" evidence="1">
    <location>
        <begin position="705"/>
        <end position="796"/>
    </location>
</feature>
<feature type="region of interest" description="Disordered" evidence="1">
    <location>
        <begin position="1"/>
        <end position="249"/>
    </location>
</feature>
<organism evidence="3 4">
    <name type="scientific">Ascodesmis nigricans</name>
    <dbReference type="NCBI Taxonomy" id="341454"/>
    <lineage>
        <taxon>Eukaryota</taxon>
        <taxon>Fungi</taxon>
        <taxon>Dikarya</taxon>
        <taxon>Ascomycota</taxon>
        <taxon>Pezizomycotina</taxon>
        <taxon>Pezizomycetes</taxon>
        <taxon>Pezizales</taxon>
        <taxon>Ascodesmidaceae</taxon>
        <taxon>Ascodesmis</taxon>
    </lineage>
</organism>
<reference evidence="3 4" key="1">
    <citation type="submission" date="2019-04" db="EMBL/GenBank/DDBJ databases">
        <title>Comparative genomics and transcriptomics to analyze fruiting body development in filamentous ascomycetes.</title>
        <authorList>
            <consortium name="DOE Joint Genome Institute"/>
            <person name="Lutkenhaus R."/>
            <person name="Traeger S."/>
            <person name="Breuer J."/>
            <person name="Kuo A."/>
            <person name="Lipzen A."/>
            <person name="Pangilinan J."/>
            <person name="Dilworth D."/>
            <person name="Sandor L."/>
            <person name="Poggeler S."/>
            <person name="Barry K."/>
            <person name="Grigoriev I.V."/>
            <person name="Nowrousian M."/>
        </authorList>
    </citation>
    <scope>NUCLEOTIDE SEQUENCE [LARGE SCALE GENOMIC DNA]</scope>
    <source>
        <strain evidence="3 4">CBS 389.68</strain>
    </source>
</reference>
<keyword evidence="4" id="KW-1185">Reference proteome</keyword>
<feature type="compositionally biased region" description="Basic and acidic residues" evidence="1">
    <location>
        <begin position="391"/>
        <end position="403"/>
    </location>
</feature>
<feature type="compositionally biased region" description="Polar residues" evidence="1">
    <location>
        <begin position="900"/>
        <end position="910"/>
    </location>
</feature>
<accession>A0A4S2MXI6</accession>
<proteinExistence type="predicted"/>
<feature type="compositionally biased region" description="Low complexity" evidence="1">
    <location>
        <begin position="138"/>
        <end position="167"/>
    </location>
</feature>
<feature type="compositionally biased region" description="Basic residues" evidence="1">
    <location>
        <begin position="303"/>
        <end position="316"/>
    </location>
</feature>
<feature type="region of interest" description="Disordered" evidence="1">
    <location>
        <begin position="1153"/>
        <end position="1172"/>
    </location>
</feature>
<dbReference type="InterPro" id="IPR007330">
    <property type="entry name" value="MIT_dom"/>
</dbReference>
<dbReference type="SUPFAM" id="SSF116846">
    <property type="entry name" value="MIT domain"/>
    <property type="match status" value="1"/>
</dbReference>
<feature type="region of interest" description="Disordered" evidence="1">
    <location>
        <begin position="453"/>
        <end position="509"/>
    </location>
</feature>
<feature type="compositionally biased region" description="Basic and acidic residues" evidence="1">
    <location>
        <begin position="270"/>
        <end position="292"/>
    </location>
</feature>
<dbReference type="Gene3D" id="1.20.58.80">
    <property type="entry name" value="Phosphotransferase system, lactose/cellobiose-type IIA subunit"/>
    <property type="match status" value="1"/>
</dbReference>
<feature type="compositionally biased region" description="Polar residues" evidence="1">
    <location>
        <begin position="705"/>
        <end position="719"/>
    </location>
</feature>
<feature type="compositionally biased region" description="Polar residues" evidence="1">
    <location>
        <begin position="864"/>
        <end position="873"/>
    </location>
</feature>
<feature type="compositionally biased region" description="Polar residues" evidence="1">
    <location>
        <begin position="565"/>
        <end position="577"/>
    </location>
</feature>
<feature type="compositionally biased region" description="Polar residues" evidence="1">
    <location>
        <begin position="935"/>
        <end position="949"/>
    </location>
</feature>
<dbReference type="InParanoid" id="A0A4S2MXI6"/>
<feature type="region of interest" description="Disordered" evidence="1">
    <location>
        <begin position="521"/>
        <end position="600"/>
    </location>
</feature>
<dbReference type="Proteomes" id="UP000298138">
    <property type="component" value="Unassembled WGS sequence"/>
</dbReference>
<dbReference type="Pfam" id="PF04212">
    <property type="entry name" value="MIT"/>
    <property type="match status" value="1"/>
</dbReference>
<name>A0A4S2MXI6_9PEZI</name>
<evidence type="ECO:0000259" key="2">
    <source>
        <dbReference type="Pfam" id="PF04212"/>
    </source>
</evidence>
<evidence type="ECO:0000256" key="1">
    <source>
        <dbReference type="SAM" id="MobiDB-lite"/>
    </source>
</evidence>
<evidence type="ECO:0000313" key="3">
    <source>
        <dbReference type="EMBL" id="TGZ81361.1"/>
    </source>
</evidence>
<feature type="compositionally biased region" description="Pro residues" evidence="1">
    <location>
        <begin position="755"/>
        <end position="765"/>
    </location>
</feature>
<feature type="compositionally biased region" description="Pro residues" evidence="1">
    <location>
        <begin position="177"/>
        <end position="187"/>
    </location>
</feature>
<feature type="compositionally biased region" description="Pro residues" evidence="1">
    <location>
        <begin position="836"/>
        <end position="862"/>
    </location>
</feature>
<dbReference type="STRING" id="341454.A0A4S2MXI6"/>
<feature type="compositionally biased region" description="Pro residues" evidence="1">
    <location>
        <begin position="45"/>
        <end position="58"/>
    </location>
</feature>
<protein>
    <recommendedName>
        <fullName evidence="2">MIT domain-containing protein</fullName>
    </recommendedName>
</protein>
<sequence length="1316" mass="142236">MAPEAVAGPSPSPRASESGASGPKSRSGGRSRRTGGRTERERTRPSPPTPPLSSPLPPIAGTNTSSSAPPLSSPSSPSSQPPPTGKRPGDRTRLIEKAVRDARDLLHIIPPKKPVPPTTSSSSSSKLSRAARETLSDPTGKGSRTSSTTTNTHPFTTALTTPSQATTRVDTRTLDSPPRPPRPPRSPPSTLAIGPRIDSLPTPTPPSKTLHRRSRSEQPSIDHRPPARVDNTVRPATASSHSRAPVLPDLNLCSGADDFALLVNFTPTGDDSRDTGKEKEKEKEKNKARLVEKATPPEPQNHDRKKHSTRKQRKSASKAMLASALQRANTAVTLDNAENYEGAMEAYNDACVLLAQVMARATAEEDRRRLQMIRETYTDRINQLKQMPPKYVDERELPPRPDSDEYDDDPLMYEDDDSTLGPSNAPSIMTYGGGSGEYPQRMDSMMAREEHARAMGYESPLSRSSSSEDIVPAPLSPQRWRAPSRSSSAVGGHEVGTARTTDMQEHSDYRHRDSVTFNAQMFSPRYDSQQDPYGVQRSLSNGSNRSARSYARSSHSRGPSGEVSWLNTIDESGSSAGELSPRERWRPRQTASPEFMSTEDRQSLMISEDQLNQVMDEVVEAAWDDGYVVDDEYVAIDGPVQREMSVGLQRDKLEGERGDYFGEQEAGAADTDDLSVPSEEDEILRDLAYDTSFDFQLGSMTSLPRQSVSTQYTNSTTSTLSRESMSSGYSSGLGTTWGSSRSGHMTLTTVEEAPATPPPNTPLPALPSDAKDTLNLNTSPSKPPPPPPVQTNNEPVAPLQKTDARNKRLSALSEGLEPLKITTDGRTTPSALGPPTTQPPPVPSSAPPVPPLTIPPKSPLPQLPTISRPGTSHNEPEITEIPRQISSPTPNEAPGGFSTMPLTKTVSNDAASIRSGSDSSSKFPPKVPSVPTLRQIHSSASLRSRNYTGTPEPEMPPHTGIQSNLVASSSMTNLRRGLPRSGTPSTPVPTTPGMAPGMLGLATPGMNLFDSAHVRAEDESSSSFTGEHLDSHSNPVPLEPCPLEPAAKPYWLMRALFQTVTHPRGGYISTRLFIPREVWYIKGVKLKAIDDKISSCDLLTAALGKLATVNQSDIAAIHDEMAVFESVLDRVQTVLTKRLGNDVGPESAAAAYAVPNGNGDTPEAPSSGRLGMNGEKRSYFSIRKRNRKATGGGGSSTPVPVEQTASSVPLAKEDRCYQQVRRNLEGVVFGGPHAAYIAALARLFDAAQILDRLQTTEEDMITLSPKPVDTSVKIGLELSHRHAAEFFGFYVCRFVLTDIGVLMDKFVKRGSEWVAQ</sequence>
<feature type="compositionally biased region" description="Low complexity" evidence="1">
    <location>
        <begin position="912"/>
        <end position="924"/>
    </location>
</feature>
<feature type="compositionally biased region" description="Low complexity" evidence="1">
    <location>
        <begin position="65"/>
        <end position="78"/>
    </location>
</feature>
<feature type="compositionally biased region" description="Polar residues" evidence="1">
    <location>
        <begin position="521"/>
        <end position="531"/>
    </location>
</feature>
<feature type="region of interest" description="Disordered" evidence="1">
    <location>
        <begin position="383"/>
        <end position="435"/>
    </location>
</feature>
<dbReference type="PANTHER" id="PTHR37327">
    <property type="entry name" value="CHROMOSOME 1, WHOLE GENOME SHOTGUN SEQUENCE"/>
    <property type="match status" value="1"/>
</dbReference>
<feature type="region of interest" description="Disordered" evidence="1">
    <location>
        <begin position="1184"/>
        <end position="1205"/>
    </location>
</feature>
<feature type="compositionally biased region" description="Acidic residues" evidence="1">
    <location>
        <begin position="404"/>
        <end position="418"/>
    </location>
</feature>